<accession>A0A9N7TJD0</accession>
<gene>
    <name evidence="2" type="ORF">PLEPLA_LOCUS1715</name>
</gene>
<protein>
    <submittedName>
        <fullName evidence="2">Uncharacterized protein</fullName>
    </submittedName>
</protein>
<name>A0A9N7TJD0_PLEPL</name>
<sequence length="194" mass="21115">MAVSRLKGSTPPPARRDSCTASFLGGGITIARGEKHELDTEEEEGKQRERLNVRVRKETGELQENMTAIDAPGASTSNISAKEQRLTHTGAASPPVNSPAPSLTAAIVHVAPLRLVRWRPCRGRRPEHETRNLGSNPPRAGHVVRALHCQETRTPLPNPPLLYSARGFFSGIDPPALHRSPVGMEIHPASILRF</sequence>
<reference evidence="2" key="1">
    <citation type="submission" date="2020-03" db="EMBL/GenBank/DDBJ databases">
        <authorList>
            <person name="Weist P."/>
        </authorList>
    </citation>
    <scope>NUCLEOTIDE SEQUENCE</scope>
</reference>
<dbReference type="Proteomes" id="UP001153269">
    <property type="component" value="Unassembled WGS sequence"/>
</dbReference>
<dbReference type="EMBL" id="CADEAL010000083">
    <property type="protein sequence ID" value="CAB1414012.1"/>
    <property type="molecule type" value="Genomic_DNA"/>
</dbReference>
<evidence type="ECO:0000313" key="3">
    <source>
        <dbReference type="Proteomes" id="UP001153269"/>
    </source>
</evidence>
<dbReference type="AlphaFoldDB" id="A0A9N7TJD0"/>
<keyword evidence="3" id="KW-1185">Reference proteome</keyword>
<evidence type="ECO:0000256" key="1">
    <source>
        <dbReference type="SAM" id="MobiDB-lite"/>
    </source>
</evidence>
<evidence type="ECO:0000313" key="2">
    <source>
        <dbReference type="EMBL" id="CAB1414012.1"/>
    </source>
</evidence>
<organism evidence="2 3">
    <name type="scientific">Pleuronectes platessa</name>
    <name type="common">European plaice</name>
    <dbReference type="NCBI Taxonomy" id="8262"/>
    <lineage>
        <taxon>Eukaryota</taxon>
        <taxon>Metazoa</taxon>
        <taxon>Chordata</taxon>
        <taxon>Craniata</taxon>
        <taxon>Vertebrata</taxon>
        <taxon>Euteleostomi</taxon>
        <taxon>Actinopterygii</taxon>
        <taxon>Neopterygii</taxon>
        <taxon>Teleostei</taxon>
        <taxon>Neoteleostei</taxon>
        <taxon>Acanthomorphata</taxon>
        <taxon>Carangaria</taxon>
        <taxon>Pleuronectiformes</taxon>
        <taxon>Pleuronectoidei</taxon>
        <taxon>Pleuronectidae</taxon>
        <taxon>Pleuronectes</taxon>
    </lineage>
</organism>
<proteinExistence type="predicted"/>
<feature type="region of interest" description="Disordered" evidence="1">
    <location>
        <begin position="1"/>
        <end position="23"/>
    </location>
</feature>
<comment type="caution">
    <text evidence="2">The sequence shown here is derived from an EMBL/GenBank/DDBJ whole genome shotgun (WGS) entry which is preliminary data.</text>
</comment>